<feature type="transmembrane region" description="Helical" evidence="7">
    <location>
        <begin position="12"/>
        <end position="32"/>
    </location>
</feature>
<comment type="subcellular location">
    <subcellularLocation>
        <location evidence="1">Cell membrane</location>
        <topology evidence="1">Multi-pass membrane protein</topology>
    </subcellularLocation>
</comment>
<dbReference type="InterPro" id="IPR003439">
    <property type="entry name" value="ABC_transporter-like_ATP-bd"/>
</dbReference>
<dbReference type="Proteomes" id="UP001144256">
    <property type="component" value="Unassembled WGS sequence"/>
</dbReference>
<dbReference type="CDD" id="cd03228">
    <property type="entry name" value="ABCC_MRP_Like"/>
    <property type="match status" value="1"/>
</dbReference>
<evidence type="ECO:0000256" key="6">
    <source>
        <dbReference type="ARBA" id="ARBA00023136"/>
    </source>
</evidence>
<feature type="transmembrane region" description="Helical" evidence="7">
    <location>
        <begin position="154"/>
        <end position="172"/>
    </location>
</feature>
<dbReference type="SUPFAM" id="SSF52540">
    <property type="entry name" value="P-loop containing nucleoside triphosphate hydrolases"/>
    <property type="match status" value="1"/>
</dbReference>
<dbReference type="PANTHER" id="PTHR43394">
    <property type="entry name" value="ATP-DEPENDENT PERMEASE MDL1, MITOCHONDRIAL"/>
    <property type="match status" value="1"/>
</dbReference>
<feature type="transmembrane region" description="Helical" evidence="7">
    <location>
        <begin position="129"/>
        <end position="148"/>
    </location>
</feature>
<evidence type="ECO:0000259" key="9">
    <source>
        <dbReference type="PROSITE" id="PS50929"/>
    </source>
</evidence>
<dbReference type="RefSeq" id="WP_281819406.1">
    <property type="nucleotide sequence ID" value="NZ_BRLB01000025.1"/>
</dbReference>
<dbReference type="InterPro" id="IPR027417">
    <property type="entry name" value="P-loop_NTPase"/>
</dbReference>
<dbReference type="PANTHER" id="PTHR43394:SF1">
    <property type="entry name" value="ATP-BINDING CASSETTE SUB-FAMILY B MEMBER 10, MITOCHONDRIAL"/>
    <property type="match status" value="1"/>
</dbReference>
<dbReference type="Gene3D" id="3.40.50.300">
    <property type="entry name" value="P-loop containing nucleotide triphosphate hydrolases"/>
    <property type="match status" value="1"/>
</dbReference>
<dbReference type="CDD" id="cd07346">
    <property type="entry name" value="ABC_6TM_exporters"/>
    <property type="match status" value="1"/>
</dbReference>
<dbReference type="AlphaFoldDB" id="A0A9W5YIN8"/>
<dbReference type="InterPro" id="IPR003593">
    <property type="entry name" value="AAA+_ATPase"/>
</dbReference>
<feature type="transmembrane region" description="Helical" evidence="7">
    <location>
        <begin position="52"/>
        <end position="76"/>
    </location>
</feature>
<evidence type="ECO:0000256" key="7">
    <source>
        <dbReference type="SAM" id="Phobius"/>
    </source>
</evidence>
<dbReference type="PROSITE" id="PS00211">
    <property type="entry name" value="ABC_TRANSPORTER_1"/>
    <property type="match status" value="1"/>
</dbReference>
<evidence type="ECO:0000256" key="1">
    <source>
        <dbReference type="ARBA" id="ARBA00004651"/>
    </source>
</evidence>
<dbReference type="GO" id="GO:0005886">
    <property type="term" value="C:plasma membrane"/>
    <property type="evidence" value="ECO:0007669"/>
    <property type="project" value="UniProtKB-SubCell"/>
</dbReference>
<evidence type="ECO:0000313" key="11">
    <source>
        <dbReference type="Proteomes" id="UP001144256"/>
    </source>
</evidence>
<keyword evidence="4 10" id="KW-0067">ATP-binding</keyword>
<dbReference type="GO" id="GO:0015421">
    <property type="term" value="F:ABC-type oligopeptide transporter activity"/>
    <property type="evidence" value="ECO:0007669"/>
    <property type="project" value="TreeGrafter"/>
</dbReference>
<accession>A0A9W5YIN8</accession>
<sequence length="549" mass="62866">MKKYFKEIRFHIFMRVLCYGFVTLATAAIPALQKQLFDLILGEEAIIDSFPVIIVTYVVCLLSASLFGYLSMLYTWKASLRFELSLKRDFFKSVFNYKYEDFASRDIGEYISIQGNDITALDMDYLTPLVDIIQAFIQILIFGVFLFVNVDWRISTVILIGSILTIIIPKVTSKPLADKRNTWLNQMGKYVSRIKDFLEGFKLIQSRTRNNINKEHEKILEETKNMRYKYGKFKSLTFALENLGLNIVSAVAFIIAAILLLNGDLTMGSCVAAFGYINSFISPINDLMYDFNSVSSLKKTKEKVIAYLEKEINQDLKVKKKFNQNITFENISFRYDNFSLDNFSYEFVKGKKYALIGHNGSGKSTLINGLMNYITPISGRIDIDGENIDSIDTAHIMYCLNQNEHIFSDSFINNATVFSSYQESSLNRVTDNLRLKIIDNLKTQDNSQNLSGGEKQVLSIIRMLTSSTEICLMDEPFAAVDSKTTEILENMLMDLQDKTIIMVTHDLSENLAKFDEILLMEKGKVIGKGTYKEISEKQEFKKLIKTYLH</sequence>
<proteinExistence type="predicted"/>
<evidence type="ECO:0000256" key="3">
    <source>
        <dbReference type="ARBA" id="ARBA00022741"/>
    </source>
</evidence>
<dbReference type="Pfam" id="PF00664">
    <property type="entry name" value="ABC_membrane"/>
    <property type="match status" value="1"/>
</dbReference>
<reference evidence="10" key="1">
    <citation type="submission" date="2022-06" db="EMBL/GenBank/DDBJ databases">
        <title>Vallitalea longa sp. nov., an anaerobic bacterium isolated from marine sediment.</title>
        <authorList>
            <person name="Hirano S."/>
            <person name="Terahara T."/>
            <person name="Mori K."/>
            <person name="Hamada M."/>
            <person name="Matsumoto R."/>
            <person name="Kobayashi T."/>
        </authorList>
    </citation>
    <scope>NUCLEOTIDE SEQUENCE</scope>
    <source>
        <strain evidence="10">SH18-1</strain>
    </source>
</reference>
<comment type="caution">
    <text evidence="10">The sequence shown here is derived from an EMBL/GenBank/DDBJ whole genome shotgun (WGS) entry which is preliminary data.</text>
</comment>
<feature type="transmembrane region" description="Helical" evidence="7">
    <location>
        <begin position="236"/>
        <end position="261"/>
    </location>
</feature>
<dbReference type="InterPro" id="IPR011527">
    <property type="entry name" value="ABC1_TM_dom"/>
</dbReference>
<keyword evidence="6 7" id="KW-0472">Membrane</keyword>
<evidence type="ECO:0000256" key="4">
    <source>
        <dbReference type="ARBA" id="ARBA00022840"/>
    </source>
</evidence>
<gene>
    <name evidence="10" type="ORF">SH1V18_45030</name>
</gene>
<dbReference type="PROSITE" id="PS50893">
    <property type="entry name" value="ABC_TRANSPORTER_2"/>
    <property type="match status" value="1"/>
</dbReference>
<dbReference type="GO" id="GO:0005524">
    <property type="term" value="F:ATP binding"/>
    <property type="evidence" value="ECO:0007669"/>
    <property type="project" value="UniProtKB-KW"/>
</dbReference>
<dbReference type="GO" id="GO:0016887">
    <property type="term" value="F:ATP hydrolysis activity"/>
    <property type="evidence" value="ECO:0007669"/>
    <property type="project" value="InterPro"/>
</dbReference>
<organism evidence="10 11">
    <name type="scientific">Vallitalea longa</name>
    <dbReference type="NCBI Taxonomy" id="2936439"/>
    <lineage>
        <taxon>Bacteria</taxon>
        <taxon>Bacillati</taxon>
        <taxon>Bacillota</taxon>
        <taxon>Clostridia</taxon>
        <taxon>Lachnospirales</taxon>
        <taxon>Vallitaleaceae</taxon>
        <taxon>Vallitalea</taxon>
    </lineage>
</organism>
<dbReference type="InterPro" id="IPR039421">
    <property type="entry name" value="Type_1_exporter"/>
</dbReference>
<evidence type="ECO:0000256" key="5">
    <source>
        <dbReference type="ARBA" id="ARBA00022989"/>
    </source>
</evidence>
<evidence type="ECO:0000256" key="2">
    <source>
        <dbReference type="ARBA" id="ARBA00022692"/>
    </source>
</evidence>
<dbReference type="Pfam" id="PF00005">
    <property type="entry name" value="ABC_tran"/>
    <property type="match status" value="1"/>
</dbReference>
<keyword evidence="11" id="KW-1185">Reference proteome</keyword>
<keyword evidence="5 7" id="KW-1133">Transmembrane helix</keyword>
<dbReference type="InterPro" id="IPR017871">
    <property type="entry name" value="ABC_transporter-like_CS"/>
</dbReference>
<feature type="domain" description="ABC transmembrane type-1" evidence="9">
    <location>
        <begin position="16"/>
        <end position="296"/>
    </location>
</feature>
<evidence type="ECO:0000259" key="8">
    <source>
        <dbReference type="PROSITE" id="PS50893"/>
    </source>
</evidence>
<keyword evidence="2 7" id="KW-0812">Transmembrane</keyword>
<keyword evidence="3" id="KW-0547">Nucleotide-binding</keyword>
<name>A0A9W5YIN8_9FIRM</name>
<dbReference type="SMART" id="SM00382">
    <property type="entry name" value="AAA"/>
    <property type="match status" value="1"/>
</dbReference>
<protein>
    <submittedName>
        <fullName evidence="10">ABC transporter ATP-binding protein</fullName>
    </submittedName>
</protein>
<dbReference type="EMBL" id="BRLB01000025">
    <property type="protein sequence ID" value="GKX32023.1"/>
    <property type="molecule type" value="Genomic_DNA"/>
</dbReference>
<evidence type="ECO:0000313" key="10">
    <source>
        <dbReference type="EMBL" id="GKX32023.1"/>
    </source>
</evidence>
<dbReference type="Gene3D" id="1.20.1560.10">
    <property type="entry name" value="ABC transporter type 1, transmembrane domain"/>
    <property type="match status" value="1"/>
</dbReference>
<dbReference type="SUPFAM" id="SSF90123">
    <property type="entry name" value="ABC transporter transmembrane region"/>
    <property type="match status" value="1"/>
</dbReference>
<feature type="domain" description="ABC transporter" evidence="8">
    <location>
        <begin position="321"/>
        <end position="547"/>
    </location>
</feature>
<dbReference type="PROSITE" id="PS50929">
    <property type="entry name" value="ABC_TM1F"/>
    <property type="match status" value="1"/>
</dbReference>
<dbReference type="InterPro" id="IPR036640">
    <property type="entry name" value="ABC1_TM_sf"/>
</dbReference>